<evidence type="ECO:0000313" key="2">
    <source>
        <dbReference type="Proteomes" id="UP000766486"/>
    </source>
</evidence>
<name>A0ABY6U1H5_BIOOC</name>
<dbReference type="InterPro" id="IPR014710">
    <property type="entry name" value="RmlC-like_jellyroll"/>
</dbReference>
<dbReference type="EMBL" id="CABFNS010000729">
    <property type="protein sequence ID" value="VUC24908.1"/>
    <property type="molecule type" value="Genomic_DNA"/>
</dbReference>
<comment type="caution">
    <text evidence="1">The sequence shown here is derived from an EMBL/GenBank/DDBJ whole genome shotgun (WGS) entry which is preliminary data.</text>
</comment>
<evidence type="ECO:0000313" key="1">
    <source>
        <dbReference type="EMBL" id="VUC24908.1"/>
    </source>
</evidence>
<sequence>MPCVVFSAEEMLSCPTKIDVGISHFTNIITTAQPENGKLVMGIWQLDDSEEPSGVRNIKCTESKTVIAGLIEIEDLDTGKKYVATPGSVIWFTKGTRARYLRVKGLRAIFTQINTTDPECNFSLKRARYY</sequence>
<dbReference type="InterPro" id="IPR011051">
    <property type="entry name" value="RmlC_Cupin_sf"/>
</dbReference>
<reference evidence="1 2" key="1">
    <citation type="submission" date="2019-06" db="EMBL/GenBank/DDBJ databases">
        <authorList>
            <person name="Broberg M."/>
        </authorList>
    </citation>
    <scope>NUCLEOTIDE SEQUENCE [LARGE SCALE GENOMIC DNA]</scope>
</reference>
<gene>
    <name evidence="1" type="ORF">CLO192961_LOCUS154640</name>
</gene>
<organism evidence="1 2">
    <name type="scientific">Bionectria ochroleuca</name>
    <name type="common">Gliocladium roseum</name>
    <dbReference type="NCBI Taxonomy" id="29856"/>
    <lineage>
        <taxon>Eukaryota</taxon>
        <taxon>Fungi</taxon>
        <taxon>Dikarya</taxon>
        <taxon>Ascomycota</taxon>
        <taxon>Pezizomycotina</taxon>
        <taxon>Sordariomycetes</taxon>
        <taxon>Hypocreomycetidae</taxon>
        <taxon>Hypocreales</taxon>
        <taxon>Bionectriaceae</taxon>
        <taxon>Clonostachys</taxon>
    </lineage>
</organism>
<dbReference type="Gene3D" id="2.60.120.10">
    <property type="entry name" value="Jelly Rolls"/>
    <property type="match status" value="1"/>
</dbReference>
<dbReference type="Proteomes" id="UP000766486">
    <property type="component" value="Unassembled WGS sequence"/>
</dbReference>
<evidence type="ECO:0008006" key="3">
    <source>
        <dbReference type="Google" id="ProtNLM"/>
    </source>
</evidence>
<dbReference type="SUPFAM" id="SSF51182">
    <property type="entry name" value="RmlC-like cupins"/>
    <property type="match status" value="1"/>
</dbReference>
<protein>
    <recommendedName>
        <fullName evidence="3">(S)-ureidoglycine aminohydrolase cupin domain-containing protein</fullName>
    </recommendedName>
</protein>
<keyword evidence="2" id="KW-1185">Reference proteome</keyword>
<accession>A0ABY6U1H5</accession>
<proteinExistence type="predicted"/>